<evidence type="ECO:0000313" key="4">
    <source>
        <dbReference type="EMBL" id="CAG2229774.1"/>
    </source>
</evidence>
<feature type="repeat" description="ANK" evidence="3">
    <location>
        <begin position="75"/>
        <end position="107"/>
    </location>
</feature>
<keyword evidence="2 3" id="KW-0040">ANK repeat</keyword>
<dbReference type="GO" id="GO:0005634">
    <property type="term" value="C:nucleus"/>
    <property type="evidence" value="ECO:0007669"/>
    <property type="project" value="TreeGrafter"/>
</dbReference>
<dbReference type="GO" id="GO:0045944">
    <property type="term" value="P:positive regulation of transcription by RNA polymerase II"/>
    <property type="evidence" value="ECO:0007669"/>
    <property type="project" value="TreeGrafter"/>
</dbReference>
<gene>
    <name evidence="4" type="ORF">MEDL_42672</name>
</gene>
<dbReference type="PROSITE" id="PS50297">
    <property type="entry name" value="ANK_REP_REGION"/>
    <property type="match status" value="2"/>
</dbReference>
<proteinExistence type="predicted"/>
<dbReference type="GO" id="GO:0019706">
    <property type="term" value="F:protein-cysteine S-palmitoyltransferase activity"/>
    <property type="evidence" value="ECO:0007669"/>
    <property type="project" value="UniProtKB-EC"/>
</dbReference>
<dbReference type="PRINTS" id="PR01415">
    <property type="entry name" value="ANKYRIN"/>
</dbReference>
<dbReference type="InterPro" id="IPR050663">
    <property type="entry name" value="Ankyrin-SOCS_Box"/>
</dbReference>
<dbReference type="AlphaFoldDB" id="A0A8S3T7A0"/>
<evidence type="ECO:0000256" key="2">
    <source>
        <dbReference type="ARBA" id="ARBA00023043"/>
    </source>
</evidence>
<dbReference type="InterPro" id="IPR002110">
    <property type="entry name" value="Ankyrin_rpt"/>
</dbReference>
<dbReference type="OrthoDB" id="163438at2759"/>
<dbReference type="Proteomes" id="UP000683360">
    <property type="component" value="Unassembled WGS sequence"/>
</dbReference>
<dbReference type="EC" id="2.3.1.225" evidence="4"/>
<dbReference type="EMBL" id="CAJPWZ010002038">
    <property type="protein sequence ID" value="CAG2229774.1"/>
    <property type="molecule type" value="Genomic_DNA"/>
</dbReference>
<organism evidence="4 5">
    <name type="scientific">Mytilus edulis</name>
    <name type="common">Blue mussel</name>
    <dbReference type="NCBI Taxonomy" id="6550"/>
    <lineage>
        <taxon>Eukaryota</taxon>
        <taxon>Metazoa</taxon>
        <taxon>Spiralia</taxon>
        <taxon>Lophotrochozoa</taxon>
        <taxon>Mollusca</taxon>
        <taxon>Bivalvia</taxon>
        <taxon>Autobranchia</taxon>
        <taxon>Pteriomorphia</taxon>
        <taxon>Mytilida</taxon>
        <taxon>Mytiloidea</taxon>
        <taxon>Mytilidae</taxon>
        <taxon>Mytilinae</taxon>
        <taxon>Mytilus</taxon>
    </lineage>
</organism>
<dbReference type="InterPro" id="IPR036770">
    <property type="entry name" value="Ankyrin_rpt-contain_sf"/>
</dbReference>
<accession>A0A8S3T7A0</accession>
<evidence type="ECO:0000256" key="1">
    <source>
        <dbReference type="ARBA" id="ARBA00022737"/>
    </source>
</evidence>
<dbReference type="PANTHER" id="PTHR24193:SF121">
    <property type="entry name" value="ADA2A-CONTAINING COMPLEX COMPONENT 3, ISOFORM D"/>
    <property type="match status" value="1"/>
</dbReference>
<keyword evidence="1" id="KW-0677">Repeat</keyword>
<feature type="repeat" description="ANK" evidence="3">
    <location>
        <begin position="131"/>
        <end position="164"/>
    </location>
</feature>
<evidence type="ECO:0000256" key="3">
    <source>
        <dbReference type="PROSITE-ProRule" id="PRU00023"/>
    </source>
</evidence>
<dbReference type="Pfam" id="PF12796">
    <property type="entry name" value="Ank_2"/>
    <property type="match status" value="2"/>
</dbReference>
<dbReference type="PROSITE" id="PS50088">
    <property type="entry name" value="ANK_REPEAT"/>
    <property type="match status" value="3"/>
</dbReference>
<dbReference type="SUPFAM" id="SSF48403">
    <property type="entry name" value="Ankyrin repeat"/>
    <property type="match status" value="1"/>
</dbReference>
<keyword evidence="4" id="KW-0808">Transferase</keyword>
<dbReference type="PANTHER" id="PTHR24193">
    <property type="entry name" value="ANKYRIN REPEAT PROTEIN"/>
    <property type="match status" value="1"/>
</dbReference>
<dbReference type="Gene3D" id="1.25.40.20">
    <property type="entry name" value="Ankyrin repeat-containing domain"/>
    <property type="match status" value="2"/>
</dbReference>
<protein>
    <submittedName>
        <fullName evidence="4">ZDHHC13_17</fullName>
        <ecNumber evidence="4">2.3.1.225</ecNumber>
    </submittedName>
</protein>
<evidence type="ECO:0000313" key="5">
    <source>
        <dbReference type="Proteomes" id="UP000683360"/>
    </source>
</evidence>
<dbReference type="GO" id="GO:0000976">
    <property type="term" value="F:transcription cis-regulatory region binding"/>
    <property type="evidence" value="ECO:0007669"/>
    <property type="project" value="TreeGrafter"/>
</dbReference>
<keyword evidence="4" id="KW-0012">Acyltransferase</keyword>
<feature type="repeat" description="ANK" evidence="3">
    <location>
        <begin position="40"/>
        <end position="72"/>
    </location>
</feature>
<comment type="caution">
    <text evidence="4">The sequence shown here is derived from an EMBL/GenBank/DDBJ whole genome shotgun (WGS) entry which is preliminary data.</text>
</comment>
<reference evidence="4" key="1">
    <citation type="submission" date="2021-03" db="EMBL/GenBank/DDBJ databases">
        <authorList>
            <person name="Bekaert M."/>
        </authorList>
    </citation>
    <scope>NUCLEOTIDE SEQUENCE</scope>
</reference>
<sequence>MEIKEEKPTVFMAIESGLLESVLAISAAEGSSVFSLQDDKGYTPAHWACFRGHEEIVRLILDSNGPIDKPSNNELGAHPIHWACVNGHVAIVDILLQAGVSVNVVDNKGCHMELMRYLIHCGLNPKEINKYGQSTLHLACLNNNLKAVQELHVKHELDINKADTDGRTPLMLASASSNTEMVDYLQKQIKKNKFFSKIDLIYM</sequence>
<name>A0A8S3T7A0_MYTED</name>
<dbReference type="SMART" id="SM00248">
    <property type="entry name" value="ANK"/>
    <property type="match status" value="4"/>
</dbReference>
<keyword evidence="5" id="KW-1185">Reference proteome</keyword>